<name>A0A1B6F7A2_9HEMI</name>
<evidence type="ECO:0000256" key="1">
    <source>
        <dbReference type="SAM" id="MobiDB-lite"/>
    </source>
</evidence>
<dbReference type="EMBL" id="GECZ01006500">
    <property type="protein sequence ID" value="JAS63269.1"/>
    <property type="molecule type" value="Transcribed_RNA"/>
</dbReference>
<evidence type="ECO:0000313" key="3">
    <source>
        <dbReference type="EMBL" id="JAS63269.1"/>
    </source>
</evidence>
<dbReference type="EMBL" id="GECZ01023709">
    <property type="protein sequence ID" value="JAS46060.1"/>
    <property type="molecule type" value="Transcribed_RNA"/>
</dbReference>
<feature type="compositionally biased region" description="Basic and acidic residues" evidence="1">
    <location>
        <begin position="95"/>
        <end position="105"/>
    </location>
</feature>
<feature type="compositionally biased region" description="Polar residues" evidence="1">
    <location>
        <begin position="136"/>
        <end position="152"/>
    </location>
</feature>
<feature type="compositionally biased region" description="Polar residues" evidence="1">
    <location>
        <begin position="189"/>
        <end position="200"/>
    </location>
</feature>
<accession>A0A1B6F7A2</accession>
<protein>
    <submittedName>
        <fullName evidence="2">Uncharacterized protein</fullName>
    </submittedName>
</protein>
<proteinExistence type="predicted"/>
<feature type="non-terminal residue" evidence="2">
    <location>
        <position position="1"/>
    </location>
</feature>
<organism evidence="2">
    <name type="scientific">Cuerna arida</name>
    <dbReference type="NCBI Taxonomy" id="1464854"/>
    <lineage>
        <taxon>Eukaryota</taxon>
        <taxon>Metazoa</taxon>
        <taxon>Ecdysozoa</taxon>
        <taxon>Arthropoda</taxon>
        <taxon>Hexapoda</taxon>
        <taxon>Insecta</taxon>
        <taxon>Pterygota</taxon>
        <taxon>Neoptera</taxon>
        <taxon>Paraneoptera</taxon>
        <taxon>Hemiptera</taxon>
        <taxon>Auchenorrhyncha</taxon>
        <taxon>Membracoidea</taxon>
        <taxon>Cicadellidae</taxon>
        <taxon>Cicadellinae</taxon>
        <taxon>Proconiini</taxon>
        <taxon>Cuerna</taxon>
    </lineage>
</organism>
<feature type="region of interest" description="Disordered" evidence="1">
    <location>
        <begin position="94"/>
        <end position="200"/>
    </location>
</feature>
<feature type="compositionally biased region" description="Basic and acidic residues" evidence="1">
    <location>
        <begin position="119"/>
        <end position="135"/>
    </location>
</feature>
<reference evidence="2" key="1">
    <citation type="submission" date="2015-11" db="EMBL/GenBank/DDBJ databases">
        <title>De novo transcriptome assembly of four potential Pierce s Disease insect vectors from Arizona vineyards.</title>
        <authorList>
            <person name="Tassone E.E."/>
        </authorList>
    </citation>
    <scope>NUCLEOTIDE SEQUENCE</scope>
</reference>
<sequence length="317" mass="37104">ENRNSNLTENVSHKSEEIIDDFLKADCPDQMNVLHSNENSTSSLFYNMLKNLKRCETESLFTTHNNNPFLKSLEKLAAVHMSIKNKSNFCSDEMESLKPKNDGTVEKISSNELNIQKNNKNETMDSDKISNDELIHQQNNKNETKNSDSTVSKHSKRESGKFNVKPIAPKVCVERPHRYRKPNTHKPPFSTTHPSTRLISHPESNSLYRRKESRAHNQFSGTNYYKPRYPTAHPPSHLVSHPKFNRFYKEKESRPHEQYSGVSNHASSSNDYLYYNEYIANRRNYNEFSGSNEQQRELSLSSERQKRWYPKLFKNHF</sequence>
<evidence type="ECO:0000313" key="2">
    <source>
        <dbReference type="EMBL" id="JAS46060.1"/>
    </source>
</evidence>
<dbReference type="AlphaFoldDB" id="A0A1B6F7A2"/>
<feature type="compositionally biased region" description="Polar residues" evidence="1">
    <location>
        <begin position="107"/>
        <end position="118"/>
    </location>
</feature>
<gene>
    <name evidence="2" type="ORF">g.35997</name>
    <name evidence="3" type="ORF">g.35999</name>
</gene>